<dbReference type="Proteomes" id="UP000292052">
    <property type="component" value="Unassembled WGS sequence"/>
</dbReference>
<evidence type="ECO:0000313" key="3">
    <source>
        <dbReference type="Proteomes" id="UP000292052"/>
    </source>
</evidence>
<dbReference type="InterPro" id="IPR011009">
    <property type="entry name" value="Kinase-like_dom_sf"/>
</dbReference>
<feature type="domain" description="CHK kinase-like" evidence="1">
    <location>
        <begin position="1"/>
        <end position="187"/>
    </location>
</feature>
<dbReference type="GO" id="GO:0016301">
    <property type="term" value="F:kinase activity"/>
    <property type="evidence" value="ECO:0007669"/>
    <property type="project" value="UniProtKB-KW"/>
</dbReference>
<keyword evidence="2" id="KW-0418">Kinase</keyword>
<evidence type="ECO:0000313" key="2">
    <source>
        <dbReference type="EMBL" id="RZB38642.1"/>
    </source>
</evidence>
<feature type="non-terminal residue" evidence="2">
    <location>
        <position position="1"/>
    </location>
</feature>
<dbReference type="STRING" id="1661398.A0A482V175"/>
<evidence type="ECO:0000259" key="1">
    <source>
        <dbReference type="SMART" id="SM00587"/>
    </source>
</evidence>
<dbReference type="EMBL" id="QDEB01135157">
    <property type="protein sequence ID" value="RZB38642.1"/>
    <property type="molecule type" value="Genomic_DNA"/>
</dbReference>
<dbReference type="AlphaFoldDB" id="A0A482V175"/>
<keyword evidence="3" id="KW-1185">Reference proteome</keyword>
<dbReference type="OrthoDB" id="190089at2759"/>
<dbReference type="Gene3D" id="3.90.1200.10">
    <property type="match status" value="1"/>
</dbReference>
<dbReference type="InterPro" id="IPR015897">
    <property type="entry name" value="CHK_kinase-like"/>
</dbReference>
<gene>
    <name evidence="2" type="ORF">BDFB_012892</name>
</gene>
<dbReference type="InterPro" id="IPR004119">
    <property type="entry name" value="EcKL"/>
</dbReference>
<dbReference type="PANTHER" id="PTHR11012">
    <property type="entry name" value="PROTEIN KINASE-LIKE DOMAIN-CONTAINING"/>
    <property type="match status" value="1"/>
</dbReference>
<proteinExistence type="predicted"/>
<comment type="caution">
    <text evidence="2">The sequence shown here is derived from an EMBL/GenBank/DDBJ whole genome shotgun (WGS) entry which is preliminary data.</text>
</comment>
<name>A0A482V175_ASBVE</name>
<dbReference type="PANTHER" id="PTHR11012:SF30">
    <property type="entry name" value="PROTEIN KINASE-LIKE DOMAIN-CONTAINING"/>
    <property type="match status" value="1"/>
</dbReference>
<sequence>GYDLWDRKKPLSRKHIDLVLKEYGKFHATSVAIQDQQPEKFQKLVAPFKIIFDKFRESVNMSLLFGTGIEEVYDLMKDDFQESFMNRWKNFKQQADFIYSDMIENSGALKVVVHGDCWNNNFMYYSENNDKNLPKNVAFLDWQGSRFASPIADLSYFLFTCISQEDLENLNDILKNYYKSFSHHLERLGSDPDRLYSFDQLLKDWKNYSKYGVMMASLVLKVSLTDKDEVIDIAQAAEQGQDFTTSFAYQIKDNTPLKNRLRPLVKYVVEHDLI</sequence>
<protein>
    <submittedName>
        <fullName evidence="2">EcKinase, DUF1679, and/or APH domain containing protein</fullName>
    </submittedName>
</protein>
<dbReference type="SUPFAM" id="SSF56112">
    <property type="entry name" value="Protein kinase-like (PK-like)"/>
    <property type="match status" value="1"/>
</dbReference>
<dbReference type="Pfam" id="PF02958">
    <property type="entry name" value="EcKL"/>
    <property type="match status" value="1"/>
</dbReference>
<accession>A0A482V175</accession>
<dbReference type="SMART" id="SM00587">
    <property type="entry name" value="CHK"/>
    <property type="match status" value="1"/>
</dbReference>
<reference evidence="2 3" key="1">
    <citation type="submission" date="2017-03" db="EMBL/GenBank/DDBJ databases">
        <title>Genome of the blue death feigning beetle - Asbolus verrucosus.</title>
        <authorList>
            <person name="Rider S.D."/>
        </authorList>
    </citation>
    <scope>NUCLEOTIDE SEQUENCE [LARGE SCALE GENOMIC DNA]</scope>
    <source>
        <strain evidence="2">Butters</strain>
        <tissue evidence="2">Head and leg muscle</tissue>
    </source>
</reference>
<organism evidence="2 3">
    <name type="scientific">Asbolus verrucosus</name>
    <name type="common">Desert ironclad beetle</name>
    <dbReference type="NCBI Taxonomy" id="1661398"/>
    <lineage>
        <taxon>Eukaryota</taxon>
        <taxon>Metazoa</taxon>
        <taxon>Ecdysozoa</taxon>
        <taxon>Arthropoda</taxon>
        <taxon>Hexapoda</taxon>
        <taxon>Insecta</taxon>
        <taxon>Pterygota</taxon>
        <taxon>Neoptera</taxon>
        <taxon>Endopterygota</taxon>
        <taxon>Coleoptera</taxon>
        <taxon>Polyphaga</taxon>
        <taxon>Cucujiformia</taxon>
        <taxon>Tenebrionidae</taxon>
        <taxon>Pimeliinae</taxon>
        <taxon>Asbolus</taxon>
    </lineage>
</organism>
<keyword evidence="2" id="KW-0808">Transferase</keyword>